<keyword evidence="1" id="KW-0677">Repeat</keyword>
<dbReference type="InterPro" id="IPR025676">
    <property type="entry name" value="Clr5_dom"/>
</dbReference>
<dbReference type="Pfam" id="PF12796">
    <property type="entry name" value="Ank_2"/>
    <property type="match status" value="1"/>
</dbReference>
<comment type="caution">
    <text evidence="5">The sequence shown here is derived from an EMBL/GenBank/DDBJ whole genome shotgun (WGS) entry which is preliminary data.</text>
</comment>
<dbReference type="AlphaFoldDB" id="A0AAD9SEX2"/>
<dbReference type="SMART" id="SM00248">
    <property type="entry name" value="ANK"/>
    <property type="match status" value="11"/>
</dbReference>
<reference evidence="5" key="1">
    <citation type="submission" date="2023-06" db="EMBL/GenBank/DDBJ databases">
        <authorList>
            <person name="Noh H."/>
        </authorList>
    </citation>
    <scope>NUCLEOTIDE SEQUENCE</scope>
    <source>
        <strain evidence="5">DUCC20226</strain>
    </source>
</reference>
<evidence type="ECO:0000313" key="5">
    <source>
        <dbReference type="EMBL" id="KAK2606635.1"/>
    </source>
</evidence>
<keyword evidence="2 3" id="KW-0040">ANK repeat</keyword>
<proteinExistence type="predicted"/>
<dbReference type="SUPFAM" id="SSF48403">
    <property type="entry name" value="Ankyrin repeat"/>
    <property type="match status" value="3"/>
</dbReference>
<dbReference type="PROSITE" id="PS50088">
    <property type="entry name" value="ANK_REPEAT"/>
    <property type="match status" value="3"/>
</dbReference>
<protein>
    <recommendedName>
        <fullName evidence="4">Clr5 domain-containing protein</fullName>
    </recommendedName>
</protein>
<sequence>MPPRSGTVDWETLKPRILRLLSEGRTQSDVRKEISKDGPSITKSQLEYQLRRWGRRTNLTEAAWKYTAYKVKKRAGKKKGSSVLLNGVLIPHDKVTKESRRYDIPTLLAAPAESPKCPDGFDLMICTPPLSTESPSSRPAHTLTEAQGSLNNPSLSLSSIPWLQFMRSLKRDFFWTSMGSNVNGLYLLRAVYPTTHRSSRRVTLRGLLEAAKPFPDLRRLTIIYGLFVVPDWTESDQTLESEADAEKILCEPHVVASLGVPVYQISNNLLKGRSSRRFGVQALVNALKTMAMSGSSWKSTLTAGGGLMSRALIEKVFDFSVVDNNIFLAQMMLQIGADPNQQIKEIYGDANICDLYDDGSISALDHAQGSQSKGIIRLLLDSGAVYGQKNLMLAILAEDFSTADRMLLPSSALDVDFNYLDVPNRIPALDLGHLVVESVTLMGFVCFWTESQGGKCNARKRLTILEYLLRKGAKISLDTMILASYCDDVNTLHLLLQHGGKVCGFNRFGFSCLAAATLREDLQADIVYLLLSLGATVNIPRTHPGFGTQESPLHYLCWHEPSGIPGQGNDFGIVLDLLLDAGADINYRTWIPGSLSQVADEYEAFLWAGTKHLSDPFISGPARAEIGLAYIGSPLDYAIIAGNESSAFKLLQEGAELIGREVLLSAKFGLFNFLKELVNNFCEDVDIAETRRNCLRLSLRWGHDEIVRFLLQEGTELGQRDILYALPLQEGPRLSTQTETQLIRATPDIETLQIFGGSILDLCLYRFSGDTVRYILRQFPVACGSGALSRVVRSVLEKNDFSQDGFSCAEVQSMISRLTTDDVDGKEKNTALLIIAILGRVDLLRMLVIPGVSQACSIKTARLPKHHFSWFLEGKHIDNRHRFLDPTRFLGCQEWVTCSPLVGVTMATDQSVAKHMLDHLLACSYEPDAITVIIAIVMNNEFILHQFQCLKSWRSIASIDSHDRPPWCPTALQIAASDENIGIVNLLLEAGVSVNEVPANEAIGGYMPRTALQAAVDTGNASLINLFIERGARINAPAAEHSGATALQVACIHGYLDITHRLLELGADVNSNGALRRGRTALEGAAEHGRIDTLQLLLNYGASTDGPHREQYIRAVLRAQWNGHLAAAALLKEHRDWTAEDRECYRCLASYDWSDD</sequence>
<organism evidence="5 6">
    <name type="scientific">Phomopsis amygdali</name>
    <name type="common">Fusicoccum amygdali</name>
    <dbReference type="NCBI Taxonomy" id="1214568"/>
    <lineage>
        <taxon>Eukaryota</taxon>
        <taxon>Fungi</taxon>
        <taxon>Dikarya</taxon>
        <taxon>Ascomycota</taxon>
        <taxon>Pezizomycotina</taxon>
        <taxon>Sordariomycetes</taxon>
        <taxon>Sordariomycetidae</taxon>
        <taxon>Diaporthales</taxon>
        <taxon>Diaporthaceae</taxon>
        <taxon>Diaporthe</taxon>
    </lineage>
</organism>
<feature type="repeat" description="ANK" evidence="3">
    <location>
        <begin position="1007"/>
        <end position="1039"/>
    </location>
</feature>
<feature type="domain" description="Clr5" evidence="4">
    <location>
        <begin position="9"/>
        <end position="54"/>
    </location>
</feature>
<dbReference type="PANTHER" id="PTHR24198">
    <property type="entry name" value="ANKYRIN REPEAT AND PROTEIN KINASE DOMAIN-CONTAINING PROTEIN"/>
    <property type="match status" value="1"/>
</dbReference>
<dbReference type="PANTHER" id="PTHR24198:SF165">
    <property type="entry name" value="ANKYRIN REPEAT-CONTAINING PROTEIN-RELATED"/>
    <property type="match status" value="1"/>
</dbReference>
<accession>A0AAD9SEX2</accession>
<feature type="repeat" description="ANK" evidence="3">
    <location>
        <begin position="1077"/>
        <end position="1109"/>
    </location>
</feature>
<dbReference type="Gene3D" id="1.25.40.20">
    <property type="entry name" value="Ankyrin repeat-containing domain"/>
    <property type="match status" value="3"/>
</dbReference>
<dbReference type="Pfam" id="PF14420">
    <property type="entry name" value="Clr5"/>
    <property type="match status" value="1"/>
</dbReference>
<keyword evidence="6" id="KW-1185">Reference proteome</keyword>
<evidence type="ECO:0000256" key="2">
    <source>
        <dbReference type="ARBA" id="ARBA00023043"/>
    </source>
</evidence>
<dbReference type="InterPro" id="IPR036770">
    <property type="entry name" value="Ankyrin_rpt-contain_sf"/>
</dbReference>
<dbReference type="PROSITE" id="PS50297">
    <property type="entry name" value="ANK_REP_REGION"/>
    <property type="match status" value="3"/>
</dbReference>
<dbReference type="InterPro" id="IPR002110">
    <property type="entry name" value="Ankyrin_rpt"/>
</dbReference>
<evidence type="ECO:0000313" key="6">
    <source>
        <dbReference type="Proteomes" id="UP001265746"/>
    </source>
</evidence>
<evidence type="ECO:0000256" key="3">
    <source>
        <dbReference type="PROSITE-ProRule" id="PRU00023"/>
    </source>
</evidence>
<evidence type="ECO:0000256" key="1">
    <source>
        <dbReference type="ARBA" id="ARBA00022737"/>
    </source>
</evidence>
<dbReference type="EMBL" id="JAUJFL010000003">
    <property type="protein sequence ID" value="KAK2606635.1"/>
    <property type="molecule type" value="Genomic_DNA"/>
</dbReference>
<feature type="repeat" description="ANK" evidence="3">
    <location>
        <begin position="1042"/>
        <end position="1074"/>
    </location>
</feature>
<gene>
    <name evidence="5" type="ORF">N8I77_005369</name>
</gene>
<name>A0AAD9SEX2_PHOAM</name>
<evidence type="ECO:0000259" key="4">
    <source>
        <dbReference type="Pfam" id="PF14420"/>
    </source>
</evidence>
<dbReference type="Proteomes" id="UP001265746">
    <property type="component" value="Unassembled WGS sequence"/>
</dbReference>